<accession>A0AAW4USJ4</accession>
<keyword evidence="1" id="KW-0812">Transmembrane</keyword>
<evidence type="ECO:0000313" key="4">
    <source>
        <dbReference type="Proteomes" id="UP001197741"/>
    </source>
</evidence>
<dbReference type="EMBL" id="JAJCJQ010000021">
    <property type="protein sequence ID" value="MCB6961595.1"/>
    <property type="molecule type" value="Genomic_DNA"/>
</dbReference>
<dbReference type="Gene3D" id="3.30.65.10">
    <property type="entry name" value="Bacterial Topoisomerase I, domain 1"/>
    <property type="match status" value="1"/>
</dbReference>
<dbReference type="Pfam" id="PF01396">
    <property type="entry name" value="Zn_ribbon_Top1"/>
    <property type="match status" value="1"/>
</dbReference>
<dbReference type="PROSITE" id="PS50965">
    <property type="entry name" value="NERD"/>
    <property type="match status" value="1"/>
</dbReference>
<dbReference type="AlphaFoldDB" id="A0AAW4USJ4"/>
<dbReference type="Proteomes" id="UP001197741">
    <property type="component" value="Unassembled WGS sequence"/>
</dbReference>
<reference evidence="3" key="1">
    <citation type="submission" date="2021-10" db="EMBL/GenBank/DDBJ databases">
        <title>Collection of gut derived symbiotic bacterial strains cultured from healthy donors.</title>
        <authorList>
            <person name="Lin H."/>
            <person name="Littmann E."/>
            <person name="Kohout C."/>
            <person name="Pamer E.G."/>
        </authorList>
    </citation>
    <scope>NUCLEOTIDE SEQUENCE</scope>
    <source>
        <strain evidence="3">DFI.7.28A</strain>
    </source>
</reference>
<comment type="caution">
    <text evidence="3">The sequence shown here is derived from an EMBL/GenBank/DDBJ whole genome shotgun (WGS) entry which is preliminary data.</text>
</comment>
<dbReference type="GO" id="GO:0005694">
    <property type="term" value="C:chromosome"/>
    <property type="evidence" value="ECO:0007669"/>
    <property type="project" value="InterPro"/>
</dbReference>
<dbReference type="InterPro" id="IPR011528">
    <property type="entry name" value="NERD"/>
</dbReference>
<dbReference type="Pfam" id="PF08378">
    <property type="entry name" value="NERD"/>
    <property type="match status" value="1"/>
</dbReference>
<protein>
    <submittedName>
        <fullName evidence="3">NERD domain-containing protein</fullName>
    </submittedName>
</protein>
<feature type="transmembrane region" description="Helical" evidence="1">
    <location>
        <begin position="14"/>
        <end position="34"/>
    </location>
</feature>
<dbReference type="SUPFAM" id="SSF57783">
    <property type="entry name" value="Zinc beta-ribbon"/>
    <property type="match status" value="1"/>
</dbReference>
<keyword evidence="1" id="KW-0472">Membrane</keyword>
<evidence type="ECO:0000256" key="1">
    <source>
        <dbReference type="SAM" id="Phobius"/>
    </source>
</evidence>
<dbReference type="GO" id="GO:0003677">
    <property type="term" value="F:DNA binding"/>
    <property type="evidence" value="ECO:0007669"/>
    <property type="project" value="InterPro"/>
</dbReference>
<sequence length="256" mass="29643">MWGRINSMQFLNEFQIITIIGLIILVGIILPHFLPDIKGRRGEKRTNDVLSYLPSDEYTILYNVMLQTDRRISQIDYIVVSLYGIFVIEVKNYQGWITGTERSNQWTQTIYKKKSHFMNPIYQNYGHMKAVQKLLNNQSVPIFPIVVFAGNAELKINIQKSRVVKLNYLIPTIQELSTTQVMSEYQMNNIVSLILNSNIDSDEAKQRHIDEINQKKDAVRAGICPRCGGELVRRNGKYGEFIGCSNFPRCRYTQKI</sequence>
<evidence type="ECO:0000313" key="3">
    <source>
        <dbReference type="EMBL" id="MCB6961595.1"/>
    </source>
</evidence>
<keyword evidence="1" id="KW-1133">Transmembrane helix</keyword>
<dbReference type="GO" id="GO:0003916">
    <property type="term" value="F:DNA topoisomerase activity"/>
    <property type="evidence" value="ECO:0007669"/>
    <property type="project" value="InterPro"/>
</dbReference>
<evidence type="ECO:0000259" key="2">
    <source>
        <dbReference type="PROSITE" id="PS50965"/>
    </source>
</evidence>
<gene>
    <name evidence="3" type="ORF">LIZ82_11965</name>
</gene>
<dbReference type="RefSeq" id="WP_306783291.1">
    <property type="nucleotide sequence ID" value="NZ_JAJCJQ010000021.1"/>
</dbReference>
<organism evidence="3 4">
    <name type="scientific">Agathobacter rectalis</name>
    <dbReference type="NCBI Taxonomy" id="39491"/>
    <lineage>
        <taxon>Bacteria</taxon>
        <taxon>Bacillati</taxon>
        <taxon>Bacillota</taxon>
        <taxon>Clostridia</taxon>
        <taxon>Lachnospirales</taxon>
        <taxon>Lachnospiraceae</taxon>
        <taxon>Agathobacter</taxon>
    </lineage>
</organism>
<dbReference type="GO" id="GO:0006265">
    <property type="term" value="P:DNA topological change"/>
    <property type="evidence" value="ECO:0007669"/>
    <property type="project" value="InterPro"/>
</dbReference>
<name>A0AAW4USJ4_9FIRM</name>
<feature type="domain" description="NERD" evidence="2">
    <location>
        <begin position="38"/>
        <end position="154"/>
    </location>
</feature>
<proteinExistence type="predicted"/>
<dbReference type="InterPro" id="IPR013498">
    <property type="entry name" value="Topo_IA_Znf"/>
</dbReference>